<dbReference type="RefSeq" id="WP_004225783.1">
    <property type="nucleotide sequence ID" value="NZ_AEUV02000002.1"/>
</dbReference>
<proteinExistence type="predicted"/>
<keyword evidence="3" id="KW-1185">Reference proteome</keyword>
<gene>
    <name evidence="2" type="ORF">STRCR_1217</name>
</gene>
<name>G5JTW7_STRCG</name>
<dbReference type="InterPro" id="IPR041519">
    <property type="entry name" value="HEPN_RiboL-PSP"/>
</dbReference>
<dbReference type="AlphaFoldDB" id="G5JTW7"/>
<protein>
    <recommendedName>
        <fullName evidence="1">RiboL-PSP-HEPN domain-containing protein</fullName>
    </recommendedName>
</protein>
<evidence type="ECO:0000313" key="2">
    <source>
        <dbReference type="EMBL" id="EHI73592.1"/>
    </source>
</evidence>
<sequence length="249" mass="28744">MEHEKSFKKSKGEIGAPYKVFECLVKELRNESIIMLHVSENDFFKLGDRAIASSIKEGTLAEDFDKGNLDSIFTDPKVTSSKMYSAFINYYILRLTAVLELYFKDSIKQLLKLNIDLLVKGFKETEKGKLVENLDKNYVPKKYLKYLNRITEQYSSGKKFSGKYQNYSKFLEIDENNTDILDKLDNLFSLRNDLAHLNRFPAEDLAAGTNPRLTTVSGFEYSRETSLSKENFEEVVKELLDLTIKVSKF</sequence>
<dbReference type="Pfam" id="PF18735">
    <property type="entry name" value="HEPN_RiboL-PSP"/>
    <property type="match status" value="1"/>
</dbReference>
<feature type="domain" description="RiboL-PSP-HEPN" evidence="1">
    <location>
        <begin position="80"/>
        <end position="200"/>
    </location>
</feature>
<organism evidence="2 3">
    <name type="scientific">Streptococcus criceti HS-6</name>
    <dbReference type="NCBI Taxonomy" id="873449"/>
    <lineage>
        <taxon>Bacteria</taxon>
        <taxon>Bacillati</taxon>
        <taxon>Bacillota</taxon>
        <taxon>Bacilli</taxon>
        <taxon>Lactobacillales</taxon>
        <taxon>Streptococcaceae</taxon>
        <taxon>Streptococcus</taxon>
    </lineage>
</organism>
<comment type="caution">
    <text evidence="2">The sequence shown here is derived from an EMBL/GenBank/DDBJ whole genome shotgun (WGS) entry which is preliminary data.</text>
</comment>
<accession>G5JTW7</accession>
<dbReference type="Proteomes" id="UP000004322">
    <property type="component" value="Unassembled WGS sequence"/>
</dbReference>
<evidence type="ECO:0000259" key="1">
    <source>
        <dbReference type="Pfam" id="PF18735"/>
    </source>
</evidence>
<dbReference type="EMBL" id="AEUV02000002">
    <property type="protein sequence ID" value="EHI73592.1"/>
    <property type="molecule type" value="Genomic_DNA"/>
</dbReference>
<evidence type="ECO:0000313" key="3">
    <source>
        <dbReference type="Proteomes" id="UP000004322"/>
    </source>
</evidence>
<reference evidence="2" key="1">
    <citation type="submission" date="2011-07" db="EMBL/GenBank/DDBJ databases">
        <authorList>
            <person name="Stanhope M.J."/>
            <person name="Durkin A.S."/>
            <person name="Hostetler J."/>
            <person name="Kim M."/>
            <person name="Radune D."/>
            <person name="Singh I."/>
            <person name="Town C.D."/>
        </authorList>
    </citation>
    <scope>NUCLEOTIDE SEQUENCE [LARGE SCALE GENOMIC DNA]</scope>
    <source>
        <strain evidence="2">HS-6</strain>
    </source>
</reference>